<dbReference type="Proteomes" id="UP000238882">
    <property type="component" value="Unassembled WGS sequence"/>
</dbReference>
<name>A0A2S7WNT4_9FLAO</name>
<sequence length="109" mass="12695">MKNIIILLFFTISFSSNSQNIEIKNASWFNGIKFQKENIFIKNGKFTFYKPDTIHKIINLNDKFILPPYGETHTHNLSNNYGIDYLLKEYKNQGILYIQVLGGSQKGEE</sequence>
<dbReference type="RefSeq" id="WP_105015877.1">
    <property type="nucleotide sequence ID" value="NZ_MSCN01000001.1"/>
</dbReference>
<reference evidence="1 2" key="1">
    <citation type="submission" date="2016-12" db="EMBL/GenBank/DDBJ databases">
        <title>Trade-off between light-utilization and light-protection in marine flavobacteria.</title>
        <authorList>
            <person name="Kumagai Y."/>
            <person name="Yoshizawa S."/>
            <person name="Kogure K."/>
            <person name="Iwasaki W."/>
        </authorList>
    </citation>
    <scope>NUCLEOTIDE SEQUENCE [LARGE SCALE GENOMIC DNA]</scope>
    <source>
        <strain evidence="1 2">NBRC 108759</strain>
    </source>
</reference>
<organism evidence="1 2">
    <name type="scientific">Polaribacter porphyrae</name>
    <dbReference type="NCBI Taxonomy" id="1137780"/>
    <lineage>
        <taxon>Bacteria</taxon>
        <taxon>Pseudomonadati</taxon>
        <taxon>Bacteroidota</taxon>
        <taxon>Flavobacteriia</taxon>
        <taxon>Flavobacteriales</taxon>
        <taxon>Flavobacteriaceae</taxon>
    </lineage>
</organism>
<proteinExistence type="predicted"/>
<keyword evidence="2" id="KW-1185">Reference proteome</keyword>
<evidence type="ECO:0000313" key="2">
    <source>
        <dbReference type="Proteomes" id="UP000238882"/>
    </source>
</evidence>
<dbReference type="EMBL" id="MSCN01000001">
    <property type="protein sequence ID" value="PQJ79278.1"/>
    <property type="molecule type" value="Genomic_DNA"/>
</dbReference>
<dbReference type="OrthoDB" id="9765769at2"/>
<gene>
    <name evidence="1" type="ORF">BTO18_08875</name>
</gene>
<accession>A0A2S7WNT4</accession>
<comment type="caution">
    <text evidence="1">The sequence shown here is derived from an EMBL/GenBank/DDBJ whole genome shotgun (WGS) entry which is preliminary data.</text>
</comment>
<evidence type="ECO:0008006" key="3">
    <source>
        <dbReference type="Google" id="ProtNLM"/>
    </source>
</evidence>
<evidence type="ECO:0000313" key="1">
    <source>
        <dbReference type="EMBL" id="PQJ79278.1"/>
    </source>
</evidence>
<dbReference type="AlphaFoldDB" id="A0A2S7WNT4"/>
<protein>
    <recommendedName>
        <fullName evidence="3">Amidohydrolase</fullName>
    </recommendedName>
</protein>